<dbReference type="InterPro" id="IPR004326">
    <property type="entry name" value="Mlo"/>
</dbReference>
<dbReference type="GO" id="GO:0005516">
    <property type="term" value="F:calmodulin binding"/>
    <property type="evidence" value="ECO:0007669"/>
    <property type="project" value="UniProtKB-KW"/>
</dbReference>
<dbReference type="AlphaFoldDB" id="A0A4Y1RQ82"/>
<gene>
    <name evidence="8" type="primary">MLO</name>
    <name evidence="11" type="ORF">Prudu_017562</name>
</gene>
<evidence type="ECO:0000256" key="9">
    <source>
        <dbReference type="SAM" id="MobiDB-lite"/>
    </source>
</evidence>
<protein>
    <recommendedName>
        <fullName evidence="8">MLO-like protein</fullName>
    </recommendedName>
</protein>
<proteinExistence type="inferred from homology"/>
<evidence type="ECO:0000256" key="1">
    <source>
        <dbReference type="ARBA" id="ARBA00004141"/>
    </source>
</evidence>
<dbReference type="Pfam" id="PF03094">
    <property type="entry name" value="Mlo"/>
    <property type="match status" value="1"/>
</dbReference>
<reference evidence="11" key="1">
    <citation type="journal article" date="2019" name="Science">
        <title>Mutation of a bHLH transcription factor allowed almond domestication.</title>
        <authorList>
            <person name="Sanchez-Perez R."/>
            <person name="Pavan S."/>
            <person name="Mazzeo R."/>
            <person name="Moldovan C."/>
            <person name="Aiese Cigliano R."/>
            <person name="Del Cueto J."/>
            <person name="Ricciardi F."/>
            <person name="Lotti C."/>
            <person name="Ricciardi L."/>
            <person name="Dicenta F."/>
            <person name="Lopez-Marques R.L."/>
            <person name="Lindberg Moller B."/>
        </authorList>
    </citation>
    <scope>NUCLEOTIDE SEQUENCE</scope>
</reference>
<organism evidence="11">
    <name type="scientific">Prunus dulcis</name>
    <name type="common">Almond</name>
    <name type="synonym">Amygdalus dulcis</name>
    <dbReference type="NCBI Taxonomy" id="3755"/>
    <lineage>
        <taxon>Eukaryota</taxon>
        <taxon>Viridiplantae</taxon>
        <taxon>Streptophyta</taxon>
        <taxon>Embryophyta</taxon>
        <taxon>Tracheophyta</taxon>
        <taxon>Spermatophyta</taxon>
        <taxon>Magnoliopsida</taxon>
        <taxon>eudicotyledons</taxon>
        <taxon>Gunneridae</taxon>
        <taxon>Pentapetalae</taxon>
        <taxon>rosids</taxon>
        <taxon>fabids</taxon>
        <taxon>Rosales</taxon>
        <taxon>Rosaceae</taxon>
        <taxon>Amygdaloideae</taxon>
        <taxon>Amygdaleae</taxon>
        <taxon>Prunus</taxon>
    </lineage>
</organism>
<comment type="function">
    <text evidence="8">May be involved in modulation of pathogen defense and leaf cell death.</text>
</comment>
<evidence type="ECO:0000256" key="6">
    <source>
        <dbReference type="ARBA" id="ARBA00023136"/>
    </source>
</evidence>
<dbReference type="PANTHER" id="PTHR31942:SF59">
    <property type="entry name" value="MLO-LIKE PROTEIN"/>
    <property type="match status" value="1"/>
</dbReference>
<evidence type="ECO:0000256" key="4">
    <source>
        <dbReference type="ARBA" id="ARBA00022821"/>
    </source>
</evidence>
<dbReference type="EMBL" id="AP019302">
    <property type="protein sequence ID" value="BBH06017.1"/>
    <property type="molecule type" value="Genomic_DNA"/>
</dbReference>
<evidence type="ECO:0000256" key="8">
    <source>
        <dbReference type="RuleBase" id="RU280816"/>
    </source>
</evidence>
<keyword evidence="7 8" id="KW-0568">Pathogenesis-related protein</keyword>
<comment type="subcellular location">
    <subcellularLocation>
        <location evidence="1 8">Membrane</location>
        <topology evidence="1 8">Multi-pass membrane protein</topology>
    </subcellularLocation>
</comment>
<keyword evidence="6 8" id="KW-0472">Membrane</keyword>
<keyword evidence="4 8" id="KW-0611">Plant defense</keyword>
<evidence type="ECO:0000256" key="5">
    <source>
        <dbReference type="ARBA" id="ARBA00022989"/>
    </source>
</evidence>
<comment type="domain">
    <text evidence="8">The C-terminus contains a calmodulin-binding domain, which binds calmodulin in a calcium-dependent fashion.</text>
</comment>
<evidence type="ECO:0000256" key="10">
    <source>
        <dbReference type="SAM" id="Phobius"/>
    </source>
</evidence>
<feature type="transmembrane region" description="Helical" evidence="10">
    <location>
        <begin position="361"/>
        <end position="379"/>
    </location>
</feature>
<feature type="transmembrane region" description="Helical" evidence="10">
    <location>
        <begin position="420"/>
        <end position="443"/>
    </location>
</feature>
<evidence type="ECO:0000256" key="7">
    <source>
        <dbReference type="ARBA" id="ARBA00023265"/>
    </source>
</evidence>
<feature type="transmembrane region" description="Helical" evidence="10">
    <location>
        <begin position="463"/>
        <end position="482"/>
    </location>
</feature>
<keyword evidence="3 8" id="KW-0812">Transmembrane</keyword>
<feature type="transmembrane region" description="Helical" evidence="10">
    <location>
        <begin position="66"/>
        <end position="90"/>
    </location>
</feature>
<sequence>MLHVDSYASRIDRCLESHKLQLLRGCHMKEKEKRIKQEQSYPVEKRLRPVMAVASGGASLEYTPTWALATVCFFFIFLSIFLEHSINLLVNFLRRHRKNALTEAVEKLKSADAYGFVSLLLAVTQDSISKICIPAKIGGIMLPCRKKEATEEKETEDVEHFVIVNKIVTNFSATANGLYDEILRQTVHRRLAEEDDAAASDSCGDGKVAFMTKNALHQLHILIFVLAVMHILYSVLTMALGRAKMRRWESWEQETRTMEYQVENDPNRFRFARQTTFGRRHMTSCTETTFHLWLFYNSVAKVDYTTMRHGFIAAHLPSRHNFDFQKYIQRSLEEDFKVMVSISPLMWFVLAAFMLVDVYGWFVYLWLSYVPLLVVLVLGTKLEHIVAKMALQIKEQNSVIVGTPLVRLNDDLFWFGKPRFVLLLLHYTLFVNAFELAVFVWVTNILLVALSGNSGSNLATTRTPVTTQILCSYITLPLYALVTQMGSQFKGKIVEDQMADILKQWHAEVRNRRKKEQQLSQSARSSFSIEWSAMRNSIRRAFRPAEPADSVHSSNRWDTRDEIVEQEGSSRGFRRNSDAGP</sequence>
<name>A0A4Y1RQ82_PRUDU</name>
<evidence type="ECO:0000313" key="11">
    <source>
        <dbReference type="EMBL" id="BBH06017.1"/>
    </source>
</evidence>
<evidence type="ECO:0000256" key="3">
    <source>
        <dbReference type="ARBA" id="ARBA00022692"/>
    </source>
</evidence>
<accession>A0A4Y1RQ82</accession>
<dbReference type="GO" id="GO:0016020">
    <property type="term" value="C:membrane"/>
    <property type="evidence" value="ECO:0007669"/>
    <property type="project" value="UniProtKB-SubCell"/>
</dbReference>
<dbReference type="PANTHER" id="PTHR31942">
    <property type="entry name" value="MLO-LIKE PROTEIN 1"/>
    <property type="match status" value="1"/>
</dbReference>
<comment type="similarity">
    <text evidence="2 8">Belongs to the MLO family.</text>
</comment>
<dbReference type="GO" id="GO:0006952">
    <property type="term" value="P:defense response"/>
    <property type="evidence" value="ECO:0007669"/>
    <property type="project" value="UniProtKB-KW"/>
</dbReference>
<evidence type="ECO:0000256" key="2">
    <source>
        <dbReference type="ARBA" id="ARBA00006574"/>
    </source>
</evidence>
<feature type="region of interest" description="Disordered" evidence="9">
    <location>
        <begin position="542"/>
        <end position="581"/>
    </location>
</feature>
<keyword evidence="5 8" id="KW-1133">Transmembrane helix</keyword>
<keyword evidence="8" id="KW-0112">Calmodulin-binding</keyword>
<feature type="transmembrane region" description="Helical" evidence="10">
    <location>
        <begin position="219"/>
        <end position="240"/>
    </location>
</feature>